<comment type="caution">
    <text evidence="1">The sequence shown here is derived from an EMBL/GenBank/DDBJ whole genome shotgun (WGS) entry which is preliminary data.</text>
</comment>
<dbReference type="InterPro" id="IPR008775">
    <property type="entry name" value="Phytyl_CoA_dOase-like"/>
</dbReference>
<dbReference type="EC" id="1.14.11.18" evidence="1"/>
<dbReference type="SUPFAM" id="SSF51197">
    <property type="entry name" value="Clavaminate synthase-like"/>
    <property type="match status" value="1"/>
</dbReference>
<reference evidence="1 2" key="1">
    <citation type="submission" date="2014-06" db="EMBL/GenBank/DDBJ databases">
        <authorList>
            <person name="Ngugi D.K."/>
            <person name="Blom J."/>
            <person name="Alam I."/>
            <person name="Rashid M."/>
            <person name="Baalawi W."/>
            <person name="Zhang G."/>
            <person name="Hikmawan T."/>
            <person name="Guan Y."/>
            <person name="Antunes A."/>
            <person name="Siam R."/>
            <person name="El-Dorry H."/>
            <person name="Bajic V."/>
            <person name="Stingl U."/>
        </authorList>
    </citation>
    <scope>NUCLEOTIDE SEQUENCE [LARGE SCALE GENOMIC DNA]</scope>
    <source>
        <strain evidence="1">SCGC AAA799-P11</strain>
    </source>
</reference>
<accession>A0A087S300</accession>
<keyword evidence="1" id="KW-0560">Oxidoreductase</keyword>
<dbReference type="GO" id="GO:0048244">
    <property type="term" value="F:phytanoyl-CoA dioxygenase activity"/>
    <property type="evidence" value="ECO:0007669"/>
    <property type="project" value="UniProtKB-EC"/>
</dbReference>
<evidence type="ECO:0000313" key="1">
    <source>
        <dbReference type="EMBL" id="KFM20104.1"/>
    </source>
</evidence>
<dbReference type="Gene3D" id="2.60.120.620">
    <property type="entry name" value="q2cbj1_9rhob like domain"/>
    <property type="match status" value="1"/>
</dbReference>
<dbReference type="PANTHER" id="PTHR20883:SF51">
    <property type="entry name" value="PHYTANOYL-COA HYDROXYLASE"/>
    <property type="match status" value="1"/>
</dbReference>
<dbReference type="AlphaFoldDB" id="A0A087S300"/>
<keyword evidence="2" id="KW-1185">Reference proteome</keyword>
<gene>
    <name evidence="1" type="primary">pntH</name>
    <name evidence="1" type="ORF">AAA799P11_00175</name>
</gene>
<protein>
    <submittedName>
        <fullName evidence="1">1-deoxypentalenic acid 11-beta-hydroxylase protein</fullName>
        <ecNumber evidence="1">1.14.11.18</ecNumber>
    </submittedName>
</protein>
<dbReference type="PANTHER" id="PTHR20883">
    <property type="entry name" value="PHYTANOYL-COA DIOXYGENASE DOMAIN CONTAINING 1"/>
    <property type="match status" value="1"/>
</dbReference>
<dbReference type="Pfam" id="PF05721">
    <property type="entry name" value="PhyH"/>
    <property type="match status" value="1"/>
</dbReference>
<proteinExistence type="predicted"/>
<evidence type="ECO:0000313" key="2">
    <source>
        <dbReference type="Proteomes" id="UP000029387"/>
    </source>
</evidence>
<name>A0A087S300_9ARCH</name>
<dbReference type="EMBL" id="JOSZ01000002">
    <property type="protein sequence ID" value="KFM20104.1"/>
    <property type="molecule type" value="Genomic_DNA"/>
</dbReference>
<organism evidence="1 2">
    <name type="scientific">Marine Group I thaumarchaeote SCGC AAA799-P11</name>
    <dbReference type="NCBI Taxonomy" id="1502295"/>
    <lineage>
        <taxon>Archaea</taxon>
        <taxon>Nitrososphaerota</taxon>
        <taxon>Marine Group I</taxon>
    </lineage>
</organism>
<sequence>MTVESFEHYEKEGFFIVRNLIPIQRIDTLLESVFELYCKYSGKSEDFKDIEKPWNTELFHQKLIELRKNNSESFGAIYDSLKTCLSLNQLVSDDTITDYVSQFLRKKQSEISMSDPVVRLDPPRDTRNIHGWHQDRSYFPQNRDGHNGLVCWAPLNKATIENGAIHVCPESHKEGLLQLKAEEKKDESYTTRFVIPEDIVKKYKDIIVELNPGDAVFFDMLLFHRSGDNISNEIRMSIQCRFHTATAEDYIPFDLINYYSPFIKQKLLENNYDCSDIPDNIRQPPVVLN</sequence>
<dbReference type="Proteomes" id="UP000029387">
    <property type="component" value="Unassembled WGS sequence"/>
</dbReference>